<organism evidence="3 4">
    <name type="scientific">Brevibacterium epidermidis</name>
    <dbReference type="NCBI Taxonomy" id="1698"/>
    <lineage>
        <taxon>Bacteria</taxon>
        <taxon>Bacillati</taxon>
        <taxon>Actinomycetota</taxon>
        <taxon>Actinomycetes</taxon>
        <taxon>Micrococcales</taxon>
        <taxon>Brevibacteriaceae</taxon>
        <taxon>Brevibacterium</taxon>
    </lineage>
</organism>
<proteinExistence type="predicted"/>
<reference evidence="3" key="2">
    <citation type="submission" date="2021-09" db="EMBL/GenBank/DDBJ databases">
        <authorList>
            <person name="Gilroy R."/>
        </authorList>
    </citation>
    <scope>NUCLEOTIDE SEQUENCE</scope>
    <source>
        <strain evidence="3">CHK139-4039</strain>
    </source>
</reference>
<feature type="region of interest" description="Disordered" evidence="1">
    <location>
        <begin position="298"/>
        <end position="318"/>
    </location>
</feature>
<feature type="region of interest" description="Disordered" evidence="1">
    <location>
        <begin position="1"/>
        <end position="26"/>
    </location>
</feature>
<comment type="caution">
    <text evidence="3">The sequence shown here is derived from an EMBL/GenBank/DDBJ whole genome shotgun (WGS) entry which is preliminary data.</text>
</comment>
<dbReference type="PROSITE" id="PS51318">
    <property type="entry name" value="TAT"/>
    <property type="match status" value="1"/>
</dbReference>
<dbReference type="CDD" id="cd07383">
    <property type="entry name" value="MPP_Dcr2"/>
    <property type="match status" value="1"/>
</dbReference>
<dbReference type="PANTHER" id="PTHR32440">
    <property type="entry name" value="PHOSPHATASE DCR2-RELATED-RELATED"/>
    <property type="match status" value="1"/>
</dbReference>
<evidence type="ECO:0000259" key="2">
    <source>
        <dbReference type="Pfam" id="PF00149"/>
    </source>
</evidence>
<dbReference type="Gene3D" id="3.60.21.10">
    <property type="match status" value="1"/>
</dbReference>
<reference evidence="3" key="1">
    <citation type="journal article" date="2021" name="PeerJ">
        <title>Extensive microbial diversity within the chicken gut microbiome revealed by metagenomics and culture.</title>
        <authorList>
            <person name="Gilroy R."/>
            <person name="Ravi A."/>
            <person name="Getino M."/>
            <person name="Pursley I."/>
            <person name="Horton D.L."/>
            <person name="Alikhan N.F."/>
            <person name="Baker D."/>
            <person name="Gharbi K."/>
            <person name="Hall N."/>
            <person name="Watson M."/>
            <person name="Adriaenssens E.M."/>
            <person name="Foster-Nyarko E."/>
            <person name="Jarju S."/>
            <person name="Secka A."/>
            <person name="Antonio M."/>
            <person name="Oren A."/>
            <person name="Chaudhuri R.R."/>
            <person name="La Ragione R."/>
            <person name="Hildebrand F."/>
            <person name="Pallen M.J."/>
        </authorList>
    </citation>
    <scope>NUCLEOTIDE SEQUENCE</scope>
    <source>
        <strain evidence="3">CHK139-4039</strain>
    </source>
</reference>
<evidence type="ECO:0000256" key="1">
    <source>
        <dbReference type="SAM" id="MobiDB-lite"/>
    </source>
</evidence>
<dbReference type="SUPFAM" id="SSF56300">
    <property type="entry name" value="Metallo-dependent phosphatases"/>
    <property type="match status" value="1"/>
</dbReference>
<evidence type="ECO:0000313" key="4">
    <source>
        <dbReference type="Proteomes" id="UP000743760"/>
    </source>
</evidence>
<dbReference type="AlphaFoldDB" id="A0A9D2UPM1"/>
<gene>
    <name evidence="3" type="ORF">K8V74_12230</name>
</gene>
<feature type="domain" description="Calcineurin-like phosphoesterase" evidence="2">
    <location>
        <begin position="88"/>
        <end position="345"/>
    </location>
</feature>
<dbReference type="Proteomes" id="UP000743760">
    <property type="component" value="Unassembled WGS sequence"/>
</dbReference>
<sequence length="426" mass="46710">MADHAAGGMNRDASGRSGGGTDAPRSAAAWNRRGMFKAAGASALGAGIAMTGGGAALAKTKADGDGRQGREAGIVSGELEFPQYGRFTIVQFNDTQDSHRTDRRTTELQEAVLDDVQPDFVVINGDVIDGGPSSVQEVKQAINNVVLPMEQRGIPWALTFGNHDEDSTGETGFDEEDMIRFIGQYRHNLNIRGAEVTGTSNQVVTISSGKGQGNQDAFAVWLLDSGRYAPDEIAGQDFEDYPDWDWLRFDQVEWYARTSRELERQRGAKVPGLVFQHIALHEHRAMWFASINSRTESDHERARKKHSIDGERNEDECPGPFNSGMFNAMLHRGDIRGLYVGHDHINSYSGNYYGIELGYSPATGFAPYGLEGADRNRLRGARVFTLDEREDGIYTGTELKFASDYGIDTGAVAQPGEPADFPKYVK</sequence>
<dbReference type="InterPro" id="IPR029052">
    <property type="entry name" value="Metallo-depent_PP-like"/>
</dbReference>
<protein>
    <submittedName>
        <fullName evidence="3">Metallophosphoesterase family protein</fullName>
    </submittedName>
</protein>
<name>A0A9D2UPM1_BREEP</name>
<feature type="compositionally biased region" description="Basic and acidic residues" evidence="1">
    <location>
        <begin position="298"/>
        <end position="311"/>
    </location>
</feature>
<accession>A0A9D2UPM1</accession>
<dbReference type="GO" id="GO:0005737">
    <property type="term" value="C:cytoplasm"/>
    <property type="evidence" value="ECO:0007669"/>
    <property type="project" value="TreeGrafter"/>
</dbReference>
<dbReference type="EMBL" id="DYXR01000382">
    <property type="protein sequence ID" value="HJE78697.1"/>
    <property type="molecule type" value="Genomic_DNA"/>
</dbReference>
<dbReference type="InterPro" id="IPR004843">
    <property type="entry name" value="Calcineurin-like_PHP"/>
</dbReference>
<dbReference type="InterPro" id="IPR006311">
    <property type="entry name" value="TAT_signal"/>
</dbReference>
<dbReference type="GO" id="GO:0016788">
    <property type="term" value="F:hydrolase activity, acting on ester bonds"/>
    <property type="evidence" value="ECO:0007669"/>
    <property type="project" value="TreeGrafter"/>
</dbReference>
<dbReference type="Pfam" id="PF00149">
    <property type="entry name" value="Metallophos"/>
    <property type="match status" value="1"/>
</dbReference>
<dbReference type="PANTHER" id="PTHR32440:SF0">
    <property type="entry name" value="PHOSPHATASE DCR2-RELATED"/>
    <property type="match status" value="1"/>
</dbReference>
<evidence type="ECO:0000313" key="3">
    <source>
        <dbReference type="EMBL" id="HJE78697.1"/>
    </source>
</evidence>